<name>A0A4R5LS95_9GAMM</name>
<keyword evidence="4" id="KW-1185">Reference proteome</keyword>
<reference evidence="3 4" key="1">
    <citation type="submission" date="2019-03" db="EMBL/GenBank/DDBJ databases">
        <title>Seongchinamella monodicae gen. nov., sp. nov., a novel member of the Gammaproteobacteria isolated from a tidal mudflat of beach.</title>
        <authorList>
            <person name="Yang H.G."/>
            <person name="Kang J.W."/>
            <person name="Lee S.D."/>
        </authorList>
    </citation>
    <scope>NUCLEOTIDE SEQUENCE [LARGE SCALE GENOMIC DNA]</scope>
    <source>
        <strain evidence="3 4">GH4-78</strain>
    </source>
</reference>
<dbReference type="AlphaFoldDB" id="A0A4R5LS95"/>
<evidence type="ECO:0000313" key="3">
    <source>
        <dbReference type="EMBL" id="TDG13778.1"/>
    </source>
</evidence>
<evidence type="ECO:0000256" key="1">
    <source>
        <dbReference type="SAM" id="MobiDB-lite"/>
    </source>
</evidence>
<evidence type="ECO:0000259" key="2">
    <source>
        <dbReference type="Pfam" id="PF08241"/>
    </source>
</evidence>
<keyword evidence="3" id="KW-0489">Methyltransferase</keyword>
<dbReference type="Proteomes" id="UP000295554">
    <property type="component" value="Unassembled WGS sequence"/>
</dbReference>
<gene>
    <name evidence="3" type="ORF">E2F43_09685</name>
</gene>
<feature type="region of interest" description="Disordered" evidence="1">
    <location>
        <begin position="252"/>
        <end position="284"/>
    </location>
</feature>
<organism evidence="3 4">
    <name type="scientific">Seongchinamella unica</name>
    <dbReference type="NCBI Taxonomy" id="2547392"/>
    <lineage>
        <taxon>Bacteria</taxon>
        <taxon>Pseudomonadati</taxon>
        <taxon>Pseudomonadota</taxon>
        <taxon>Gammaproteobacteria</taxon>
        <taxon>Cellvibrionales</taxon>
        <taxon>Halieaceae</taxon>
        <taxon>Seongchinamella</taxon>
    </lineage>
</organism>
<protein>
    <submittedName>
        <fullName evidence="3">SAM-dependent methyltransferase</fullName>
    </submittedName>
</protein>
<feature type="domain" description="Methyltransferase type 11" evidence="2">
    <location>
        <begin position="90"/>
        <end position="137"/>
    </location>
</feature>
<dbReference type="OrthoDB" id="6191410at2"/>
<dbReference type="Gene3D" id="3.40.50.150">
    <property type="entry name" value="Vaccinia Virus protein VP39"/>
    <property type="match status" value="1"/>
</dbReference>
<dbReference type="RefSeq" id="WP_133212082.1">
    <property type="nucleotide sequence ID" value="NZ_SMSE01000002.1"/>
</dbReference>
<dbReference type="InterPro" id="IPR029063">
    <property type="entry name" value="SAM-dependent_MTases_sf"/>
</dbReference>
<comment type="caution">
    <text evidence="3">The sequence shown here is derived from an EMBL/GenBank/DDBJ whole genome shotgun (WGS) entry which is preliminary data.</text>
</comment>
<dbReference type="GO" id="GO:0008757">
    <property type="term" value="F:S-adenosylmethionine-dependent methyltransferase activity"/>
    <property type="evidence" value="ECO:0007669"/>
    <property type="project" value="InterPro"/>
</dbReference>
<accession>A0A4R5LS95</accession>
<dbReference type="CDD" id="cd02440">
    <property type="entry name" value="AdoMet_MTases"/>
    <property type="match status" value="1"/>
</dbReference>
<proteinExistence type="predicted"/>
<dbReference type="SUPFAM" id="SSF53335">
    <property type="entry name" value="S-adenosyl-L-methionine-dependent methyltransferases"/>
    <property type="match status" value="1"/>
</dbReference>
<evidence type="ECO:0000313" key="4">
    <source>
        <dbReference type="Proteomes" id="UP000295554"/>
    </source>
</evidence>
<keyword evidence="3" id="KW-0808">Transferase</keyword>
<dbReference type="EMBL" id="SMSE01000002">
    <property type="protein sequence ID" value="TDG13778.1"/>
    <property type="molecule type" value="Genomic_DNA"/>
</dbReference>
<sequence length="284" mass="31632">MMPELKPRGQPCTMSGQFNDILQELESWYRGDRGQYLLGKLRGELSPFLDNAFGYHILQIGPLQGEPLFGDCRIHHRIQACSRPGAGVGLVCEAGEIPLESDSVDVVLAHHSLEFADNPHQVLRELHRVLTPQGQLLLMGFNPHSLRGLVTRVRGLSRSSPWHGHFPVSNSRLSDWLHLLGFELCEHAHLYAIPPVGSGRIRRMTESLDSWCQQHRLPIGGLYLQRAIKQVVAQNRPRSMLRRHGEKLIDLAVPKPGAAPTPTPHAPTRSPGTAARRAPGELLH</sequence>
<dbReference type="Pfam" id="PF08241">
    <property type="entry name" value="Methyltransf_11"/>
    <property type="match status" value="1"/>
</dbReference>
<dbReference type="GO" id="GO:0032259">
    <property type="term" value="P:methylation"/>
    <property type="evidence" value="ECO:0007669"/>
    <property type="project" value="UniProtKB-KW"/>
</dbReference>
<dbReference type="InterPro" id="IPR013216">
    <property type="entry name" value="Methyltransf_11"/>
</dbReference>